<keyword evidence="3" id="KW-1185">Reference proteome</keyword>
<feature type="region of interest" description="Disordered" evidence="1">
    <location>
        <begin position="27"/>
        <end position="54"/>
    </location>
</feature>
<dbReference type="Proteomes" id="UP001283341">
    <property type="component" value="Unassembled WGS sequence"/>
</dbReference>
<evidence type="ECO:0000313" key="2">
    <source>
        <dbReference type="EMBL" id="KAK3316411.1"/>
    </source>
</evidence>
<protein>
    <submittedName>
        <fullName evidence="2">Uncharacterized protein</fullName>
    </submittedName>
</protein>
<reference evidence="2" key="1">
    <citation type="journal article" date="2023" name="Mol. Phylogenet. Evol.">
        <title>Genome-scale phylogeny and comparative genomics of the fungal order Sordariales.</title>
        <authorList>
            <person name="Hensen N."/>
            <person name="Bonometti L."/>
            <person name="Westerberg I."/>
            <person name="Brannstrom I.O."/>
            <person name="Guillou S."/>
            <person name="Cros-Aarteil S."/>
            <person name="Calhoun S."/>
            <person name="Haridas S."/>
            <person name="Kuo A."/>
            <person name="Mondo S."/>
            <person name="Pangilinan J."/>
            <person name="Riley R."/>
            <person name="LaButti K."/>
            <person name="Andreopoulos B."/>
            <person name="Lipzen A."/>
            <person name="Chen C."/>
            <person name="Yan M."/>
            <person name="Daum C."/>
            <person name="Ng V."/>
            <person name="Clum A."/>
            <person name="Steindorff A."/>
            <person name="Ohm R.A."/>
            <person name="Martin F."/>
            <person name="Silar P."/>
            <person name="Natvig D.O."/>
            <person name="Lalanne C."/>
            <person name="Gautier V."/>
            <person name="Ament-Velasquez S.L."/>
            <person name="Kruys A."/>
            <person name="Hutchinson M.I."/>
            <person name="Powell A.J."/>
            <person name="Barry K."/>
            <person name="Miller A.N."/>
            <person name="Grigoriev I.V."/>
            <person name="Debuchy R."/>
            <person name="Gladieux P."/>
            <person name="Hiltunen Thoren M."/>
            <person name="Johannesson H."/>
        </authorList>
    </citation>
    <scope>NUCLEOTIDE SEQUENCE</scope>
    <source>
        <strain evidence="2">CBS 118394</strain>
    </source>
</reference>
<reference evidence="2" key="2">
    <citation type="submission" date="2023-06" db="EMBL/GenBank/DDBJ databases">
        <authorList>
            <consortium name="Lawrence Berkeley National Laboratory"/>
            <person name="Haridas S."/>
            <person name="Hensen N."/>
            <person name="Bonometti L."/>
            <person name="Westerberg I."/>
            <person name="Brannstrom I.O."/>
            <person name="Guillou S."/>
            <person name="Cros-Aarteil S."/>
            <person name="Calhoun S."/>
            <person name="Kuo A."/>
            <person name="Mondo S."/>
            <person name="Pangilinan J."/>
            <person name="Riley R."/>
            <person name="Labutti K."/>
            <person name="Andreopoulos B."/>
            <person name="Lipzen A."/>
            <person name="Chen C."/>
            <person name="Yanf M."/>
            <person name="Daum C."/>
            <person name="Ng V."/>
            <person name="Clum A."/>
            <person name="Steindorff A."/>
            <person name="Ohm R."/>
            <person name="Martin F."/>
            <person name="Silar P."/>
            <person name="Natvig D."/>
            <person name="Lalanne C."/>
            <person name="Gautier V."/>
            <person name="Ament-Velasquez S.L."/>
            <person name="Kruys A."/>
            <person name="Hutchinson M.I."/>
            <person name="Powell A.J."/>
            <person name="Barry K."/>
            <person name="Miller A.N."/>
            <person name="Grigoriev I.V."/>
            <person name="Debuchy R."/>
            <person name="Gladieux P."/>
            <person name="Thoren M.H."/>
            <person name="Johannesson H."/>
        </authorList>
    </citation>
    <scope>NUCLEOTIDE SEQUENCE</scope>
    <source>
        <strain evidence="2">CBS 118394</strain>
    </source>
</reference>
<evidence type="ECO:0000256" key="1">
    <source>
        <dbReference type="SAM" id="MobiDB-lite"/>
    </source>
</evidence>
<evidence type="ECO:0000313" key="3">
    <source>
        <dbReference type="Proteomes" id="UP001283341"/>
    </source>
</evidence>
<name>A0AAE0M215_9PEZI</name>
<dbReference type="EMBL" id="JAUEDM010000005">
    <property type="protein sequence ID" value="KAK3316411.1"/>
    <property type="molecule type" value="Genomic_DNA"/>
</dbReference>
<gene>
    <name evidence="2" type="ORF">B0H66DRAFT_534667</name>
</gene>
<comment type="caution">
    <text evidence="2">The sequence shown here is derived from an EMBL/GenBank/DDBJ whole genome shotgun (WGS) entry which is preliminary data.</text>
</comment>
<proteinExistence type="predicted"/>
<accession>A0AAE0M215</accession>
<sequence length="201" mass="22178">MLVTKPRSTSSYLRGSLPVACKSLPPRRPAAPRHFLPQLPDQGRAAKHTHPEQPVKAKISRVANLVGKAYRDAKLAASPPLRQAATRKTISGAVFVRASWRFWYGPDPVIGQRGPTPLVYGKQSRTMDDVLAISVPVPKTAGKARQGLFGVVAKKQLKLSMKLAKMQGYCQPDCAQERSEETALCYRRDAGELRFKSLTSW</sequence>
<dbReference type="AlphaFoldDB" id="A0AAE0M215"/>
<organism evidence="2 3">
    <name type="scientific">Apodospora peruviana</name>
    <dbReference type="NCBI Taxonomy" id="516989"/>
    <lineage>
        <taxon>Eukaryota</taxon>
        <taxon>Fungi</taxon>
        <taxon>Dikarya</taxon>
        <taxon>Ascomycota</taxon>
        <taxon>Pezizomycotina</taxon>
        <taxon>Sordariomycetes</taxon>
        <taxon>Sordariomycetidae</taxon>
        <taxon>Sordariales</taxon>
        <taxon>Lasiosphaeriaceae</taxon>
        <taxon>Apodospora</taxon>
    </lineage>
</organism>